<feature type="compositionally biased region" description="Basic and acidic residues" evidence="1">
    <location>
        <begin position="247"/>
        <end position="256"/>
    </location>
</feature>
<name>A0ABY0CU78_9DELT</name>
<evidence type="ECO:0000313" key="2">
    <source>
        <dbReference type="EMBL" id="RVU45822.1"/>
    </source>
</evidence>
<evidence type="ECO:0008006" key="4">
    <source>
        <dbReference type="Google" id="ProtNLM"/>
    </source>
</evidence>
<reference evidence="2 3" key="1">
    <citation type="submission" date="2019-01" db="EMBL/GenBank/DDBJ databases">
        <title>Lujinxingia litoralis gen. nov., sp. nov. and Lujinxingia sediminis gen. nov., sp. nov., new members in the order Bradymonadales, isolated from coastal sediment.</title>
        <authorList>
            <person name="Li C.-M."/>
        </authorList>
    </citation>
    <scope>NUCLEOTIDE SEQUENCE [LARGE SCALE GENOMIC DNA]</scope>
    <source>
        <strain evidence="2 3">SEH01</strain>
    </source>
</reference>
<dbReference type="RefSeq" id="WP_127779990.1">
    <property type="nucleotide sequence ID" value="NZ_SADD01000003.1"/>
</dbReference>
<sequence>MLVLALGVGAGCSLTSRETARQLDHHEVVVGGGIDLPGNETVPRISGYGKVGVGARADLGVQGGFAFATTHVGASARYYPTRWLTLSLQTEGIIVVDSHAVDFEDYAAGLVVTPRISTAVRGKMPLYVGVQANVLSGWQYLENSRETRFGYEGTFVGGFVGMEGTIISGLGAQMELIVLPLTLHEGGASLFFGGDVVIPVLQWSVGLNYRFGGASEAKGLEPSEAPPVQANSPVKPQSEPEPEPAPEYDKSEVPVY</sequence>
<comment type="caution">
    <text evidence="2">The sequence shown here is derived from an EMBL/GenBank/DDBJ whole genome shotgun (WGS) entry which is preliminary data.</text>
</comment>
<keyword evidence="3" id="KW-1185">Reference proteome</keyword>
<dbReference type="EMBL" id="SADD01000003">
    <property type="protein sequence ID" value="RVU45822.1"/>
    <property type="molecule type" value="Genomic_DNA"/>
</dbReference>
<evidence type="ECO:0000313" key="3">
    <source>
        <dbReference type="Proteomes" id="UP000282926"/>
    </source>
</evidence>
<accession>A0ABY0CU78</accession>
<proteinExistence type="predicted"/>
<organism evidence="2 3">
    <name type="scientific">Lujinxingia sediminis</name>
    <dbReference type="NCBI Taxonomy" id="2480984"/>
    <lineage>
        <taxon>Bacteria</taxon>
        <taxon>Deltaproteobacteria</taxon>
        <taxon>Bradymonadales</taxon>
        <taxon>Lujinxingiaceae</taxon>
        <taxon>Lujinxingia</taxon>
    </lineage>
</organism>
<protein>
    <recommendedName>
        <fullName evidence="4">Outer membrane protein beta-barrel domain-containing protein</fullName>
    </recommendedName>
</protein>
<evidence type="ECO:0000256" key="1">
    <source>
        <dbReference type="SAM" id="MobiDB-lite"/>
    </source>
</evidence>
<dbReference type="Proteomes" id="UP000282926">
    <property type="component" value="Unassembled WGS sequence"/>
</dbReference>
<feature type="region of interest" description="Disordered" evidence="1">
    <location>
        <begin position="216"/>
        <end position="256"/>
    </location>
</feature>
<gene>
    <name evidence="2" type="ORF">EA187_08670</name>
</gene>